<dbReference type="InterPro" id="IPR011045">
    <property type="entry name" value="N2O_reductase_N"/>
</dbReference>
<proteinExistence type="predicted"/>
<dbReference type="SUPFAM" id="SSF50974">
    <property type="entry name" value="Nitrous oxide reductase, N-terminal domain"/>
    <property type="match status" value="1"/>
</dbReference>
<dbReference type="EMBL" id="CAFBMF010000041">
    <property type="protein sequence ID" value="CAB4899007.1"/>
    <property type="molecule type" value="Genomic_DNA"/>
</dbReference>
<dbReference type="EMBL" id="CAEZYH010000043">
    <property type="protein sequence ID" value="CAB4721857.1"/>
    <property type="molecule type" value="Genomic_DNA"/>
</dbReference>
<dbReference type="EMBL" id="CAEZZP010000006">
    <property type="protein sequence ID" value="CAB4762438.1"/>
    <property type="molecule type" value="Genomic_DNA"/>
</dbReference>
<dbReference type="AlphaFoldDB" id="A0A6J7CPP1"/>
<evidence type="ECO:0000313" key="2">
    <source>
        <dbReference type="EMBL" id="CAB4721857.1"/>
    </source>
</evidence>
<dbReference type="EMBL" id="CAFBPS010000058">
    <property type="protein sequence ID" value="CAB5030127.1"/>
    <property type="molecule type" value="Genomic_DNA"/>
</dbReference>
<dbReference type="InterPro" id="IPR011964">
    <property type="entry name" value="YVTN_b-propeller_repeat"/>
</dbReference>
<protein>
    <submittedName>
        <fullName evidence="5">Unannotated protein</fullName>
    </submittedName>
</protein>
<evidence type="ECO:0000313" key="3">
    <source>
        <dbReference type="EMBL" id="CAB4762438.1"/>
    </source>
</evidence>
<dbReference type="InterPro" id="IPR051200">
    <property type="entry name" value="Host-pathogen_enzymatic-act"/>
</dbReference>
<dbReference type="EMBL" id="CAFBLJ010000009">
    <property type="protein sequence ID" value="CAB4858109.1"/>
    <property type="molecule type" value="Genomic_DNA"/>
</dbReference>
<dbReference type="NCBIfam" id="TIGR02276">
    <property type="entry name" value="beta_rpt_yvtn"/>
    <property type="match status" value="2"/>
</dbReference>
<gene>
    <name evidence="2" type="ORF">UFOPK2658_01088</name>
    <name evidence="3" type="ORF">UFOPK2880_00201</name>
    <name evidence="4" type="ORF">UFOPK3004_00228</name>
    <name evidence="5" type="ORF">UFOPK3304_00294</name>
    <name evidence="6" type="ORF">UFOPK3494_00835</name>
    <name evidence="7" type="ORF">UFOPK4134_00892</name>
</gene>
<dbReference type="EMBL" id="CAFAAL010000010">
    <property type="protein sequence ID" value="CAB4794055.1"/>
    <property type="molecule type" value="Genomic_DNA"/>
</dbReference>
<accession>A0A6J7CPP1</accession>
<evidence type="ECO:0000256" key="1">
    <source>
        <dbReference type="SAM" id="Phobius"/>
    </source>
</evidence>
<dbReference type="PANTHER" id="PTHR47197">
    <property type="entry name" value="PROTEIN NIRF"/>
    <property type="match status" value="1"/>
</dbReference>
<keyword evidence="1" id="KW-0812">Transmembrane</keyword>
<dbReference type="Gene3D" id="2.130.10.10">
    <property type="entry name" value="YVTN repeat-like/Quinoprotein amine dehydrogenase"/>
    <property type="match status" value="2"/>
</dbReference>
<dbReference type="InterPro" id="IPR015943">
    <property type="entry name" value="WD40/YVTN_repeat-like_dom_sf"/>
</dbReference>
<keyword evidence="1" id="KW-1133">Transmembrane helix</keyword>
<evidence type="ECO:0000313" key="5">
    <source>
        <dbReference type="EMBL" id="CAB4858109.1"/>
    </source>
</evidence>
<evidence type="ECO:0000313" key="4">
    <source>
        <dbReference type="EMBL" id="CAB4794055.1"/>
    </source>
</evidence>
<evidence type="ECO:0000313" key="7">
    <source>
        <dbReference type="EMBL" id="CAB5030127.1"/>
    </source>
</evidence>
<organism evidence="5">
    <name type="scientific">freshwater metagenome</name>
    <dbReference type="NCBI Taxonomy" id="449393"/>
    <lineage>
        <taxon>unclassified sequences</taxon>
        <taxon>metagenomes</taxon>
        <taxon>ecological metagenomes</taxon>
    </lineage>
</organism>
<keyword evidence="1" id="KW-0472">Membrane</keyword>
<feature type="transmembrane region" description="Helical" evidence="1">
    <location>
        <begin position="7"/>
        <end position="29"/>
    </location>
</feature>
<evidence type="ECO:0000313" key="6">
    <source>
        <dbReference type="EMBL" id="CAB4899007.1"/>
    </source>
</evidence>
<sequence>MSDRLHTVRGFVSGIVVASVLGVGGLAVVRATSGSSSASSFVPVAPVRVLDTRSDLGLVAVTDGVAGTLKVTGSIPTATSTGVVNAVVVPAGATAVVLNVTAVNPTSNGYVSLRPGDATGAPTVSTLNVTAGGTFPNGATITIPTTGAHAGQIQVWYEAEYTTVGSTELLIDVAGYYELASTGPTGPTGSKGDDGEKGDAGSVSASCVALLRWEDCNKVSATVAVGSGPSDIVFDGTNIWVGNIGSDTVSKIDPIANNVIATVAVGDRPLGIAFDGTNIWVVNNGSNTVSKIDPIANNVIATVAVGDTPAGIVFDGTNIWVANRDQNFLSKININGVSSEDVLMNVNIRITDVGYNGRLIYVSYTTATGDPGNLLTFDPSDGSTFGVCGICYGAHKFASDGNRMWVANSGNQTLVGLSMYQGDQGGVVYGVPNAYAVAFDGVAIWATSPSSDAVYRVNPNTESIGLTVAVGDSPLGIAFDGTNIWVVNNGSNTVSKIPV</sequence>
<reference evidence="5" key="1">
    <citation type="submission" date="2020-05" db="EMBL/GenBank/DDBJ databases">
        <authorList>
            <person name="Chiriac C."/>
            <person name="Salcher M."/>
            <person name="Ghai R."/>
            <person name="Kavagutti S V."/>
        </authorList>
    </citation>
    <scope>NUCLEOTIDE SEQUENCE</scope>
</reference>
<name>A0A6J7CPP1_9ZZZZ</name>
<dbReference type="PANTHER" id="PTHR47197:SF3">
    <property type="entry name" value="DIHYDRO-HEME D1 DEHYDROGENASE"/>
    <property type="match status" value="1"/>
</dbReference>